<dbReference type="GO" id="GO:0003677">
    <property type="term" value="F:DNA binding"/>
    <property type="evidence" value="ECO:0007669"/>
    <property type="project" value="UniProtKB-KW"/>
</dbReference>
<dbReference type="Gene3D" id="1.20.120.530">
    <property type="entry name" value="GntR ligand-binding domain-like"/>
    <property type="match status" value="1"/>
</dbReference>
<dbReference type="Proteomes" id="UP000664209">
    <property type="component" value="Unassembled WGS sequence"/>
</dbReference>
<dbReference type="SMART" id="SM00895">
    <property type="entry name" value="FCD"/>
    <property type="match status" value="1"/>
</dbReference>
<dbReference type="EMBL" id="JAGEMK010000012">
    <property type="protein sequence ID" value="MBO1753355.1"/>
    <property type="molecule type" value="Genomic_DNA"/>
</dbReference>
<comment type="caution">
    <text evidence="5">The sequence shown here is derived from an EMBL/GenBank/DDBJ whole genome shotgun (WGS) entry which is preliminary data.</text>
</comment>
<reference evidence="5" key="1">
    <citation type="submission" date="2021-03" db="EMBL/GenBank/DDBJ databases">
        <title>Actinotalea soli sp. nov., isolated from soil.</title>
        <authorList>
            <person name="Ping W."/>
            <person name="Zhang J."/>
        </authorList>
    </citation>
    <scope>NUCLEOTIDE SEQUENCE</scope>
    <source>
        <strain evidence="5">BY-33</strain>
    </source>
</reference>
<organism evidence="5 6">
    <name type="scientific">Actinotalea soli</name>
    <dbReference type="NCBI Taxonomy" id="2819234"/>
    <lineage>
        <taxon>Bacteria</taxon>
        <taxon>Bacillati</taxon>
        <taxon>Actinomycetota</taxon>
        <taxon>Actinomycetes</taxon>
        <taxon>Micrococcales</taxon>
        <taxon>Cellulomonadaceae</taxon>
        <taxon>Actinotalea</taxon>
    </lineage>
</organism>
<dbReference type="RefSeq" id="WP_208057045.1">
    <property type="nucleotide sequence ID" value="NZ_JAGEMK010000012.1"/>
</dbReference>
<dbReference type="InterPro" id="IPR036390">
    <property type="entry name" value="WH_DNA-bd_sf"/>
</dbReference>
<dbReference type="SUPFAM" id="SSF46785">
    <property type="entry name" value="Winged helix' DNA-binding domain"/>
    <property type="match status" value="1"/>
</dbReference>
<keyword evidence="2" id="KW-0238">DNA-binding</keyword>
<evidence type="ECO:0000256" key="2">
    <source>
        <dbReference type="ARBA" id="ARBA00023125"/>
    </source>
</evidence>
<keyword evidence="3" id="KW-0804">Transcription</keyword>
<dbReference type="CDD" id="cd07377">
    <property type="entry name" value="WHTH_GntR"/>
    <property type="match status" value="1"/>
</dbReference>
<dbReference type="Pfam" id="PF07729">
    <property type="entry name" value="FCD"/>
    <property type="match status" value="1"/>
</dbReference>
<dbReference type="PROSITE" id="PS50949">
    <property type="entry name" value="HTH_GNTR"/>
    <property type="match status" value="1"/>
</dbReference>
<evidence type="ECO:0000256" key="3">
    <source>
        <dbReference type="ARBA" id="ARBA00023163"/>
    </source>
</evidence>
<gene>
    <name evidence="5" type="ORF">J4G33_16215</name>
</gene>
<dbReference type="InterPro" id="IPR011711">
    <property type="entry name" value="GntR_C"/>
</dbReference>
<dbReference type="PANTHER" id="PTHR43537:SF24">
    <property type="entry name" value="GLUCONATE OPERON TRANSCRIPTIONAL REPRESSOR"/>
    <property type="match status" value="1"/>
</dbReference>
<dbReference type="GO" id="GO:0003700">
    <property type="term" value="F:DNA-binding transcription factor activity"/>
    <property type="evidence" value="ECO:0007669"/>
    <property type="project" value="InterPro"/>
</dbReference>
<evidence type="ECO:0000259" key="4">
    <source>
        <dbReference type="PROSITE" id="PS50949"/>
    </source>
</evidence>
<evidence type="ECO:0000256" key="1">
    <source>
        <dbReference type="ARBA" id="ARBA00023015"/>
    </source>
</evidence>
<dbReference type="AlphaFoldDB" id="A0A939RWE4"/>
<feature type="domain" description="HTH gntR-type" evidence="4">
    <location>
        <begin position="13"/>
        <end position="80"/>
    </location>
</feature>
<evidence type="ECO:0000313" key="5">
    <source>
        <dbReference type="EMBL" id="MBO1753355.1"/>
    </source>
</evidence>
<sequence length="230" mass="25161">MPGHRAQDGRPARTTHEWVRTRLRSAIFAGDYPPGSKLVQTEIAEQLGISVTPVREAMRDLINEGLVDFDPHRAATVRRIDIADAIEVNELRLVLEPLAVRQAAEHITPEELDHLRDLETVMEATETHQDWLEANREFHLAVIEAARAPRLAGILTHLRQISSYYLAAFARVGGVDHAKSAREHRDLIAALAEGDGDRASAIMANHLAQTDQLTAGLSASTPTAGADQAG</sequence>
<protein>
    <submittedName>
        <fullName evidence="5">GntR family transcriptional regulator</fullName>
    </submittedName>
</protein>
<evidence type="ECO:0000313" key="6">
    <source>
        <dbReference type="Proteomes" id="UP000664209"/>
    </source>
</evidence>
<accession>A0A939RWE4</accession>
<dbReference type="Pfam" id="PF00392">
    <property type="entry name" value="GntR"/>
    <property type="match status" value="1"/>
</dbReference>
<keyword evidence="6" id="KW-1185">Reference proteome</keyword>
<keyword evidence="1" id="KW-0805">Transcription regulation</keyword>
<dbReference type="SUPFAM" id="SSF48008">
    <property type="entry name" value="GntR ligand-binding domain-like"/>
    <property type="match status" value="1"/>
</dbReference>
<dbReference type="PANTHER" id="PTHR43537">
    <property type="entry name" value="TRANSCRIPTIONAL REGULATOR, GNTR FAMILY"/>
    <property type="match status" value="1"/>
</dbReference>
<dbReference type="SMART" id="SM00345">
    <property type="entry name" value="HTH_GNTR"/>
    <property type="match status" value="1"/>
</dbReference>
<dbReference type="InterPro" id="IPR008920">
    <property type="entry name" value="TF_FadR/GntR_C"/>
</dbReference>
<dbReference type="InterPro" id="IPR000524">
    <property type="entry name" value="Tscrpt_reg_HTH_GntR"/>
</dbReference>
<name>A0A939RWE4_9CELL</name>
<proteinExistence type="predicted"/>
<dbReference type="InterPro" id="IPR036388">
    <property type="entry name" value="WH-like_DNA-bd_sf"/>
</dbReference>
<dbReference type="Gene3D" id="1.10.10.10">
    <property type="entry name" value="Winged helix-like DNA-binding domain superfamily/Winged helix DNA-binding domain"/>
    <property type="match status" value="1"/>
</dbReference>